<protein>
    <recommendedName>
        <fullName evidence="11">Rhomboid-type serine protease 2</fullName>
        <ecNumber evidence="4">3.4.21.105</ecNumber>
    </recommendedName>
    <alternativeName>
        <fullName evidence="12">Rhomboid protein 2</fullName>
    </alternativeName>
</protein>
<dbReference type="GO" id="GO:0016020">
    <property type="term" value="C:membrane"/>
    <property type="evidence" value="ECO:0007669"/>
    <property type="project" value="InterPro"/>
</dbReference>
<evidence type="ECO:0000256" key="10">
    <source>
        <dbReference type="ARBA" id="ARBA00037147"/>
    </source>
</evidence>
<dbReference type="PANTHER" id="PTHR43066">
    <property type="entry name" value="RHOMBOID-RELATED PROTEIN"/>
    <property type="match status" value="1"/>
</dbReference>
<dbReference type="AlphaFoldDB" id="A0A060T4F3"/>
<feature type="transmembrane region" description="Helical" evidence="13">
    <location>
        <begin position="125"/>
        <end position="142"/>
    </location>
</feature>
<feature type="transmembrane region" description="Helical" evidence="13">
    <location>
        <begin position="97"/>
        <end position="119"/>
    </location>
</feature>
<evidence type="ECO:0000256" key="6">
    <source>
        <dbReference type="ARBA" id="ARBA00022692"/>
    </source>
</evidence>
<proteinExistence type="inferred from homology"/>
<evidence type="ECO:0000256" key="7">
    <source>
        <dbReference type="ARBA" id="ARBA00022801"/>
    </source>
</evidence>
<dbReference type="SUPFAM" id="SSF144091">
    <property type="entry name" value="Rhomboid-like"/>
    <property type="match status" value="1"/>
</dbReference>
<feature type="domain" description="Peptidase S54 rhomboid" evidence="14">
    <location>
        <begin position="58"/>
        <end position="197"/>
    </location>
</feature>
<evidence type="ECO:0000256" key="11">
    <source>
        <dbReference type="ARBA" id="ARBA00039804"/>
    </source>
</evidence>
<keyword evidence="9 13" id="KW-0472">Membrane</keyword>
<evidence type="ECO:0000256" key="5">
    <source>
        <dbReference type="ARBA" id="ARBA00022670"/>
    </source>
</evidence>
<dbReference type="PhylomeDB" id="A0A060T4F3"/>
<dbReference type="EC" id="3.4.21.105" evidence="4"/>
<comment type="subcellular location">
    <subcellularLocation>
        <location evidence="2">Golgi apparatus</location>
        <location evidence="2">cis-Golgi network membrane</location>
        <topology evidence="2">Multi-pass membrane protein</topology>
    </subcellularLocation>
</comment>
<comment type="similarity">
    <text evidence="3">Belongs to the peptidase S54 family.</text>
</comment>
<evidence type="ECO:0000256" key="4">
    <source>
        <dbReference type="ARBA" id="ARBA00013039"/>
    </source>
</evidence>
<reference evidence="15" key="1">
    <citation type="submission" date="2014-02" db="EMBL/GenBank/DDBJ databases">
        <authorList>
            <person name="Genoscope - CEA"/>
        </authorList>
    </citation>
    <scope>NUCLEOTIDE SEQUENCE</scope>
    <source>
        <strain evidence="15">LS3</strain>
    </source>
</reference>
<dbReference type="InterPro" id="IPR022764">
    <property type="entry name" value="Peptidase_S54_rhomboid_dom"/>
</dbReference>
<evidence type="ECO:0000256" key="13">
    <source>
        <dbReference type="SAM" id="Phobius"/>
    </source>
</evidence>
<name>A0A060T4F3_BLAAD</name>
<dbReference type="Pfam" id="PF01694">
    <property type="entry name" value="Rhomboid"/>
    <property type="match status" value="1"/>
</dbReference>
<dbReference type="EMBL" id="HG937693">
    <property type="protein sequence ID" value="CDP34066.1"/>
    <property type="molecule type" value="Genomic_DNA"/>
</dbReference>
<feature type="transmembrane region" description="Helical" evidence="13">
    <location>
        <begin position="62"/>
        <end position="85"/>
    </location>
</feature>
<accession>A0A060T4F3</accession>
<keyword evidence="8 13" id="KW-1133">Transmembrane helix</keyword>
<dbReference type="GO" id="GO:0005794">
    <property type="term" value="C:Golgi apparatus"/>
    <property type="evidence" value="ECO:0007669"/>
    <property type="project" value="UniProtKB-SubCell"/>
</dbReference>
<evidence type="ECO:0000256" key="9">
    <source>
        <dbReference type="ARBA" id="ARBA00023136"/>
    </source>
</evidence>
<dbReference type="InterPro" id="IPR035952">
    <property type="entry name" value="Rhomboid-like_sf"/>
</dbReference>
<keyword evidence="6 13" id="KW-0812">Transmembrane</keyword>
<comment type="function">
    <text evidence="10">Probable rhomboid-type serine protease that catalyzes intramembrane proteolysis.</text>
</comment>
<gene>
    <name evidence="15" type="ORF">GNLVRS02_ARAD1C03894g</name>
</gene>
<feature type="transmembrane region" description="Helical" evidence="13">
    <location>
        <begin position="20"/>
        <end position="42"/>
    </location>
</feature>
<feature type="transmembrane region" description="Helical" evidence="13">
    <location>
        <begin position="154"/>
        <end position="174"/>
    </location>
</feature>
<evidence type="ECO:0000256" key="3">
    <source>
        <dbReference type="ARBA" id="ARBA00009045"/>
    </source>
</evidence>
<organism evidence="15">
    <name type="scientific">Blastobotrys adeninivorans</name>
    <name type="common">Yeast</name>
    <name type="synonym">Arxula adeninivorans</name>
    <dbReference type="NCBI Taxonomy" id="409370"/>
    <lineage>
        <taxon>Eukaryota</taxon>
        <taxon>Fungi</taxon>
        <taxon>Dikarya</taxon>
        <taxon>Ascomycota</taxon>
        <taxon>Saccharomycotina</taxon>
        <taxon>Dipodascomycetes</taxon>
        <taxon>Dipodascales</taxon>
        <taxon>Trichomonascaceae</taxon>
        <taxon>Blastobotrys</taxon>
    </lineage>
</organism>
<comment type="catalytic activity">
    <reaction evidence="1">
        <text>Cleaves type-1 transmembrane domains using a catalytic dyad composed of serine and histidine that are contributed by different transmembrane domains.</text>
        <dbReference type="EC" id="3.4.21.105"/>
    </reaction>
</comment>
<evidence type="ECO:0000256" key="2">
    <source>
        <dbReference type="ARBA" id="ARBA00004257"/>
    </source>
</evidence>
<evidence type="ECO:0000256" key="12">
    <source>
        <dbReference type="ARBA" id="ARBA00042081"/>
    </source>
</evidence>
<dbReference type="GO" id="GO:0006508">
    <property type="term" value="P:proteolysis"/>
    <property type="evidence" value="ECO:0007669"/>
    <property type="project" value="UniProtKB-KW"/>
</dbReference>
<reference evidence="15" key="2">
    <citation type="submission" date="2014-06" db="EMBL/GenBank/DDBJ databases">
        <title>The complete genome of Blastobotrys (Arxula) adeninivorans LS3 - a yeast of biotechnological interest.</title>
        <authorList>
            <person name="Kunze G."/>
            <person name="Gaillardin C."/>
            <person name="Czernicka M."/>
            <person name="Durrens P."/>
            <person name="Martin T."/>
            <person name="Boer E."/>
            <person name="Gabaldon T."/>
            <person name="Cruz J."/>
            <person name="Talla E."/>
            <person name="Marck C."/>
            <person name="Goffeau A."/>
            <person name="Barbe V."/>
            <person name="Baret P."/>
            <person name="Baronian K."/>
            <person name="Beier S."/>
            <person name="Bleykasten C."/>
            <person name="Bode R."/>
            <person name="Casaregola S."/>
            <person name="Despons L."/>
            <person name="Fairhead C."/>
            <person name="Giersberg M."/>
            <person name="Gierski P."/>
            <person name="Hahnel U."/>
            <person name="Hartmann A."/>
            <person name="Jankowska D."/>
            <person name="Jubin C."/>
            <person name="Jung P."/>
            <person name="Lafontaine I."/>
            <person name="Leh-Louis V."/>
            <person name="Lemaire M."/>
            <person name="Marcet-Houben M."/>
            <person name="Mascher M."/>
            <person name="Morel G."/>
            <person name="Richard G.-F."/>
            <person name="Riechen J."/>
            <person name="Sacerdot C."/>
            <person name="Sarkar A."/>
            <person name="Savel G."/>
            <person name="Schacherer J."/>
            <person name="Sherman D."/>
            <person name="Straub M.-L."/>
            <person name="Stein N."/>
            <person name="Thierry A."/>
            <person name="Trautwein-Schult A."/>
            <person name="Westhof E."/>
            <person name="Worch S."/>
            <person name="Dujon B."/>
            <person name="Souciet J.-L."/>
            <person name="Wincker P."/>
            <person name="Scholz U."/>
            <person name="Neuveglise N."/>
        </authorList>
    </citation>
    <scope>NUCLEOTIDE SEQUENCE</scope>
    <source>
        <strain evidence="15">LS3</strain>
    </source>
</reference>
<dbReference type="Gene3D" id="1.20.1540.10">
    <property type="entry name" value="Rhomboid-like"/>
    <property type="match status" value="1"/>
</dbReference>
<evidence type="ECO:0000256" key="8">
    <source>
        <dbReference type="ARBA" id="ARBA00022989"/>
    </source>
</evidence>
<sequence length="287" mass="30837">MAHISYLDAAFSAYRKAPPALTAGLMVFLALIHFITILYPGFRSALVLTSRAITGLDLNRLSFYPIVHANIFHLVLDAWALFPLVRKFELSNGTVRTGIVLNILSVVPGVAYAIIMILISSDAGVLGSSGWFFSFLAYYAVLDHQKNPVQQITTTVSMPTWATPLVPLVIGFIIFPGSSFLGHCLGIGAGYAMALGYLDPLIEPSTNVVEWIEKRAQKAIALIPPMFQFIDEVQARERRQAARGASLPTTSEPTGPTVATLQDTPGTTVAAANASSAFAGQGRALNE</sequence>
<evidence type="ECO:0000259" key="14">
    <source>
        <dbReference type="Pfam" id="PF01694"/>
    </source>
</evidence>
<evidence type="ECO:0000256" key="1">
    <source>
        <dbReference type="ARBA" id="ARBA00000156"/>
    </source>
</evidence>
<keyword evidence="7" id="KW-0378">Hydrolase</keyword>
<dbReference type="GO" id="GO:0004252">
    <property type="term" value="F:serine-type endopeptidase activity"/>
    <property type="evidence" value="ECO:0007669"/>
    <property type="project" value="InterPro"/>
</dbReference>
<keyword evidence="5" id="KW-0645">Protease</keyword>
<evidence type="ECO:0000313" key="15">
    <source>
        <dbReference type="EMBL" id="CDP34066.1"/>
    </source>
</evidence>
<dbReference type="PANTHER" id="PTHR43066:SF1">
    <property type="entry name" value="RHOMBOID PROTEIN 2"/>
    <property type="match status" value="1"/>
</dbReference>